<dbReference type="InterPro" id="IPR006977">
    <property type="entry name" value="Yip1_dom"/>
</dbReference>
<dbReference type="EMBL" id="JAJUOS010000001">
    <property type="protein sequence ID" value="MCE5972311.1"/>
    <property type="molecule type" value="Genomic_DNA"/>
</dbReference>
<evidence type="ECO:0000256" key="5">
    <source>
        <dbReference type="SAM" id="Phobius"/>
    </source>
</evidence>
<keyword evidence="4 5" id="KW-0472">Membrane</keyword>
<feature type="transmembrane region" description="Helical" evidence="5">
    <location>
        <begin position="60"/>
        <end position="84"/>
    </location>
</feature>
<feature type="domain" description="Yip1" evidence="6">
    <location>
        <begin position="12"/>
        <end position="153"/>
    </location>
</feature>
<feature type="transmembrane region" description="Helical" evidence="5">
    <location>
        <begin position="134"/>
        <end position="156"/>
    </location>
</feature>
<evidence type="ECO:0000256" key="1">
    <source>
        <dbReference type="ARBA" id="ARBA00004141"/>
    </source>
</evidence>
<evidence type="ECO:0000313" key="7">
    <source>
        <dbReference type="EMBL" id="MCE5972311.1"/>
    </source>
</evidence>
<keyword evidence="2 5" id="KW-0812">Transmembrane</keyword>
<organism evidence="7 8">
    <name type="scientific">Rhodobacter flavimaris</name>
    <dbReference type="NCBI Taxonomy" id="2907145"/>
    <lineage>
        <taxon>Bacteria</taxon>
        <taxon>Pseudomonadati</taxon>
        <taxon>Pseudomonadota</taxon>
        <taxon>Alphaproteobacteria</taxon>
        <taxon>Rhodobacterales</taxon>
        <taxon>Rhodobacter group</taxon>
        <taxon>Rhodobacter</taxon>
    </lineage>
</organism>
<keyword evidence="8" id="KW-1185">Reference proteome</keyword>
<feature type="transmembrane region" description="Helical" evidence="5">
    <location>
        <begin position="105"/>
        <end position="128"/>
    </location>
</feature>
<proteinExistence type="predicted"/>
<name>A0ABS8YV38_9RHOB</name>
<evidence type="ECO:0000256" key="4">
    <source>
        <dbReference type="ARBA" id="ARBA00023136"/>
    </source>
</evidence>
<accession>A0ABS8YV38</accession>
<evidence type="ECO:0000313" key="8">
    <source>
        <dbReference type="Proteomes" id="UP001521181"/>
    </source>
</evidence>
<evidence type="ECO:0000259" key="6">
    <source>
        <dbReference type="Pfam" id="PF04893"/>
    </source>
</evidence>
<gene>
    <name evidence="7" type="ORF">LZA78_02240</name>
</gene>
<sequence length="163" mass="17541">MAAVDDILRSYRAPRVVMRAHMARTASEPRALTFLMAALVVIFVAQWPRLSRLAFEQPDLPMTGLMVGTGIALVATIPAFYLLAAVARLVAKVFGGTGSWYGARLALFWAMLVVSPLMLLQGLVAGFIGQGAQLVLVSWLTFAAFVLIWGGCLRVAEFEAGGK</sequence>
<dbReference type="RefSeq" id="WP_233675314.1">
    <property type="nucleotide sequence ID" value="NZ_JAJUOS010000001.1"/>
</dbReference>
<evidence type="ECO:0000256" key="2">
    <source>
        <dbReference type="ARBA" id="ARBA00022692"/>
    </source>
</evidence>
<keyword evidence="3 5" id="KW-1133">Transmembrane helix</keyword>
<evidence type="ECO:0000256" key="3">
    <source>
        <dbReference type="ARBA" id="ARBA00022989"/>
    </source>
</evidence>
<comment type="caution">
    <text evidence="7">The sequence shown here is derived from an EMBL/GenBank/DDBJ whole genome shotgun (WGS) entry which is preliminary data.</text>
</comment>
<comment type="subcellular location">
    <subcellularLocation>
        <location evidence="1">Membrane</location>
        <topology evidence="1">Multi-pass membrane protein</topology>
    </subcellularLocation>
</comment>
<protein>
    <submittedName>
        <fullName evidence="7">YIP1 family protein</fullName>
    </submittedName>
</protein>
<reference evidence="7 8" key="1">
    <citation type="submission" date="2021-12" db="EMBL/GenBank/DDBJ databases">
        <title>Sinirhodobacter sp. WL0062 is a bacterium isolated from seawater.</title>
        <authorList>
            <person name="Wang L."/>
            <person name="He W."/>
            <person name="Zhang D.-F."/>
        </authorList>
    </citation>
    <scope>NUCLEOTIDE SEQUENCE [LARGE SCALE GENOMIC DNA]</scope>
    <source>
        <strain evidence="7 8">WL0062</strain>
    </source>
</reference>
<dbReference type="Pfam" id="PF04893">
    <property type="entry name" value="Yip1"/>
    <property type="match status" value="1"/>
</dbReference>
<feature type="transmembrane region" description="Helical" evidence="5">
    <location>
        <begin position="31"/>
        <end position="48"/>
    </location>
</feature>
<dbReference type="Proteomes" id="UP001521181">
    <property type="component" value="Unassembled WGS sequence"/>
</dbReference>